<organism evidence="1 2">
    <name type="scientific">Purpureocillium lilacinum</name>
    <name type="common">Paecilomyces lilacinus</name>
    <dbReference type="NCBI Taxonomy" id="33203"/>
    <lineage>
        <taxon>Eukaryota</taxon>
        <taxon>Fungi</taxon>
        <taxon>Dikarya</taxon>
        <taxon>Ascomycota</taxon>
        <taxon>Pezizomycotina</taxon>
        <taxon>Sordariomycetes</taxon>
        <taxon>Hypocreomycetidae</taxon>
        <taxon>Hypocreales</taxon>
        <taxon>Ophiocordycipitaceae</taxon>
        <taxon>Purpureocillium</taxon>
    </lineage>
</organism>
<evidence type="ECO:0000313" key="2">
    <source>
        <dbReference type="Proteomes" id="UP001638806"/>
    </source>
</evidence>
<name>A0ACC4E8C9_PURLI</name>
<reference evidence="1" key="1">
    <citation type="submission" date="2024-12" db="EMBL/GenBank/DDBJ databases">
        <title>Comparative genomics and development of molecular markers within Purpureocillium lilacinum and among Purpureocillium species.</title>
        <authorList>
            <person name="Yeh Z.-Y."/>
            <person name="Ni N.-T."/>
            <person name="Lo P.-H."/>
            <person name="Mushyakhwo K."/>
            <person name="Lin C.-F."/>
            <person name="Nai Y.-S."/>
        </authorList>
    </citation>
    <scope>NUCLEOTIDE SEQUENCE</scope>
    <source>
        <strain evidence="1">NCHU-NPUST-175</strain>
    </source>
</reference>
<keyword evidence="2" id="KW-1185">Reference proteome</keyword>
<protein>
    <submittedName>
        <fullName evidence="1">Uncharacterized protein</fullName>
    </submittedName>
</protein>
<comment type="caution">
    <text evidence="1">The sequence shown here is derived from an EMBL/GenBank/DDBJ whole genome shotgun (WGS) entry which is preliminary data.</text>
</comment>
<sequence>MQPRGDDAEPDLSSHKPFYRARRRASDEKGKAGCNHLDANKRDAPMTVQDLQEGIIHAAFEGGQHFETVPPRPPAPVERWVLDSKRHPRTAASPSRHAANTDAHAGPSMSGHDDAKTPNE</sequence>
<gene>
    <name evidence="1" type="ORF">ACCO45_001501</name>
</gene>
<proteinExistence type="predicted"/>
<dbReference type="EMBL" id="JBGNUJ010000002">
    <property type="protein sequence ID" value="KAL3964497.1"/>
    <property type="molecule type" value="Genomic_DNA"/>
</dbReference>
<accession>A0ACC4E8C9</accession>
<dbReference type="Proteomes" id="UP001638806">
    <property type="component" value="Unassembled WGS sequence"/>
</dbReference>
<evidence type="ECO:0000313" key="1">
    <source>
        <dbReference type="EMBL" id="KAL3964497.1"/>
    </source>
</evidence>